<dbReference type="Gene3D" id="3.80.10.10">
    <property type="entry name" value="Ribonuclease Inhibitor"/>
    <property type="match status" value="1"/>
</dbReference>
<organism evidence="3 4">
    <name type="scientific">Ziziphus jujuba var. spinosa</name>
    <dbReference type="NCBI Taxonomy" id="714518"/>
    <lineage>
        <taxon>Eukaryota</taxon>
        <taxon>Viridiplantae</taxon>
        <taxon>Streptophyta</taxon>
        <taxon>Embryophyta</taxon>
        <taxon>Tracheophyta</taxon>
        <taxon>Spermatophyta</taxon>
        <taxon>Magnoliopsida</taxon>
        <taxon>eudicotyledons</taxon>
        <taxon>Gunneridae</taxon>
        <taxon>Pentapetalae</taxon>
        <taxon>rosids</taxon>
        <taxon>fabids</taxon>
        <taxon>Rosales</taxon>
        <taxon>Rhamnaceae</taxon>
        <taxon>Paliureae</taxon>
        <taxon>Ziziphus</taxon>
    </lineage>
</organism>
<keyword evidence="2" id="KW-0677">Repeat</keyword>
<evidence type="ECO:0000256" key="2">
    <source>
        <dbReference type="ARBA" id="ARBA00022737"/>
    </source>
</evidence>
<dbReference type="AlphaFoldDB" id="A0A978VFY4"/>
<evidence type="ECO:0000256" key="1">
    <source>
        <dbReference type="ARBA" id="ARBA00022614"/>
    </source>
</evidence>
<reference evidence="3" key="1">
    <citation type="journal article" date="2021" name="Front. Plant Sci.">
        <title>Chromosome-Scale Genome Assembly for Chinese Sour Jujube and Insights Into Its Genome Evolution and Domestication Signature.</title>
        <authorList>
            <person name="Shen L.-Y."/>
            <person name="Luo H."/>
            <person name="Wang X.-L."/>
            <person name="Wang X.-M."/>
            <person name="Qiu X.-J."/>
            <person name="Liu H."/>
            <person name="Zhou S.-S."/>
            <person name="Jia K.-H."/>
            <person name="Nie S."/>
            <person name="Bao Y.-T."/>
            <person name="Zhang R.-G."/>
            <person name="Yun Q.-Z."/>
            <person name="Chai Y.-H."/>
            <person name="Lu J.-Y."/>
            <person name="Li Y."/>
            <person name="Zhao S.-W."/>
            <person name="Mao J.-F."/>
            <person name="Jia S.-G."/>
            <person name="Mao Y.-M."/>
        </authorList>
    </citation>
    <scope>NUCLEOTIDE SEQUENCE</scope>
    <source>
        <strain evidence="3">AT0</strain>
        <tissue evidence="3">Leaf</tissue>
    </source>
</reference>
<dbReference type="InterPro" id="IPR001611">
    <property type="entry name" value="Leu-rich_rpt"/>
</dbReference>
<dbReference type="EMBL" id="JAEACU010000005">
    <property type="protein sequence ID" value="KAH7529273.1"/>
    <property type="molecule type" value="Genomic_DNA"/>
</dbReference>
<name>A0A978VFY4_ZIZJJ</name>
<keyword evidence="1" id="KW-0433">Leucine-rich repeat</keyword>
<proteinExistence type="predicted"/>
<dbReference type="SUPFAM" id="SSF52058">
    <property type="entry name" value="L domain-like"/>
    <property type="match status" value="1"/>
</dbReference>
<evidence type="ECO:0000313" key="3">
    <source>
        <dbReference type="EMBL" id="KAH7529273.1"/>
    </source>
</evidence>
<comment type="caution">
    <text evidence="3">The sequence shown here is derived from an EMBL/GenBank/DDBJ whole genome shotgun (WGS) entry which is preliminary data.</text>
</comment>
<dbReference type="InterPro" id="IPR044974">
    <property type="entry name" value="Disease_R_plants"/>
</dbReference>
<evidence type="ECO:0000313" key="4">
    <source>
        <dbReference type="Proteomes" id="UP000813462"/>
    </source>
</evidence>
<dbReference type="PANTHER" id="PTHR11017:SF479">
    <property type="entry name" value="DISEASE RESISTANCE PROTEIN (TIR-NBS-LRR CLASS) FAMILY"/>
    <property type="match status" value="1"/>
</dbReference>
<dbReference type="PROSITE" id="PS51450">
    <property type="entry name" value="LRR"/>
    <property type="match status" value="1"/>
</dbReference>
<protein>
    <submittedName>
        <fullName evidence="3">Uncharacterized protein</fullName>
    </submittedName>
</protein>
<dbReference type="GO" id="GO:0006952">
    <property type="term" value="P:defense response"/>
    <property type="evidence" value="ECO:0007669"/>
    <property type="project" value="InterPro"/>
</dbReference>
<gene>
    <name evidence="3" type="ORF">FEM48_Zijuj05G0166900</name>
</gene>
<dbReference type="PANTHER" id="PTHR11017">
    <property type="entry name" value="LEUCINE-RICH REPEAT-CONTAINING PROTEIN"/>
    <property type="match status" value="1"/>
</dbReference>
<dbReference type="InterPro" id="IPR032675">
    <property type="entry name" value="LRR_dom_sf"/>
</dbReference>
<sequence length="268" mass="30869">MVRERMQLKALSWYCPLYLSSDAFKKMKRLRLLILHNVILLTTIEYLPTELRVIDWPGYQFPTLPLNPGPKQLVILNMPNSHIQQLGEGFKKLESLLLRDCNLSEADFLMPSNGFDNLKILWLGGNKFVSLPSLKRFSNIGLLFLGNCEFLRKIPKLPPNLRLLYATNCKFLLETYGNFLDKVIRDKEGWLLVHPDISLNSPFHLLEADFLLAPSGFDNLERLLLEDNKLAYHRLRGFINPINFFWTTVNPLGKFQPPGNLMLLGASD</sequence>
<dbReference type="InterPro" id="IPR011713">
    <property type="entry name" value="Leu-rich_rpt_3"/>
</dbReference>
<accession>A0A978VFY4</accession>
<dbReference type="Pfam" id="PF07725">
    <property type="entry name" value="LRR_3"/>
    <property type="match status" value="1"/>
</dbReference>
<dbReference type="Proteomes" id="UP000813462">
    <property type="component" value="Unassembled WGS sequence"/>
</dbReference>